<dbReference type="InterPro" id="IPR008847">
    <property type="entry name" value="Suf"/>
</dbReference>
<comment type="function">
    <text evidence="3">Component of the cleavage factor IA (CFIA) complex, which is involved in the endonucleolytic cleavage during polyadenylation-dependent pre-mRNA 3'-end formation.</text>
</comment>
<dbReference type="SUPFAM" id="SSF48452">
    <property type="entry name" value="TPR-like"/>
    <property type="match status" value="2"/>
</dbReference>
<dbReference type="SMART" id="SM00386">
    <property type="entry name" value="HAT"/>
    <property type="match status" value="7"/>
</dbReference>
<dbReference type="InterPro" id="IPR045243">
    <property type="entry name" value="Rna14-like"/>
</dbReference>
<dbReference type="EMBL" id="JBBXMP010000117">
    <property type="protein sequence ID" value="KAL0061986.1"/>
    <property type="molecule type" value="Genomic_DNA"/>
</dbReference>
<feature type="region of interest" description="Disordered" evidence="4">
    <location>
        <begin position="397"/>
        <end position="433"/>
    </location>
</feature>
<evidence type="ECO:0000313" key="7">
    <source>
        <dbReference type="Proteomes" id="UP001437256"/>
    </source>
</evidence>
<protein>
    <recommendedName>
        <fullName evidence="3">mRNA 3'-end-processing protein RNA14</fullName>
    </recommendedName>
</protein>
<dbReference type="PANTHER" id="PTHR19980">
    <property type="entry name" value="RNA CLEAVAGE STIMULATION FACTOR"/>
    <property type="match status" value="1"/>
</dbReference>
<comment type="subcellular location">
    <subcellularLocation>
        <location evidence="3">Nucleus</location>
    </subcellularLocation>
    <subcellularLocation>
        <location evidence="3">Cytoplasm</location>
    </subcellularLocation>
    <text evidence="3">Nucleus and/or cytoplasm.</text>
</comment>
<dbReference type="Pfam" id="PF05843">
    <property type="entry name" value="Suf"/>
    <property type="match status" value="1"/>
</dbReference>
<dbReference type="Gene3D" id="1.25.40.1040">
    <property type="match status" value="1"/>
</dbReference>
<keyword evidence="7" id="KW-1185">Reference proteome</keyword>
<organism evidence="6 7">
    <name type="scientific">Marasmius tenuissimus</name>
    <dbReference type="NCBI Taxonomy" id="585030"/>
    <lineage>
        <taxon>Eukaryota</taxon>
        <taxon>Fungi</taxon>
        <taxon>Dikarya</taxon>
        <taxon>Basidiomycota</taxon>
        <taxon>Agaricomycotina</taxon>
        <taxon>Agaricomycetes</taxon>
        <taxon>Agaricomycetidae</taxon>
        <taxon>Agaricales</taxon>
        <taxon>Marasmiineae</taxon>
        <taxon>Marasmiaceae</taxon>
        <taxon>Marasmius</taxon>
    </lineage>
</organism>
<feature type="compositionally biased region" description="Basic and acidic residues" evidence="4">
    <location>
        <begin position="642"/>
        <end position="652"/>
    </location>
</feature>
<evidence type="ECO:0000256" key="4">
    <source>
        <dbReference type="SAM" id="MobiDB-lite"/>
    </source>
</evidence>
<keyword evidence="1" id="KW-0677">Repeat</keyword>
<evidence type="ECO:0000259" key="5">
    <source>
        <dbReference type="Pfam" id="PF05843"/>
    </source>
</evidence>
<comment type="caution">
    <text evidence="6">The sequence shown here is derived from an EMBL/GenBank/DDBJ whole genome shotgun (WGS) entry which is preliminary data.</text>
</comment>
<evidence type="ECO:0000256" key="3">
    <source>
        <dbReference type="RuleBase" id="RU369035"/>
    </source>
</evidence>
<dbReference type="InterPro" id="IPR003107">
    <property type="entry name" value="HAT"/>
</dbReference>
<evidence type="ECO:0000256" key="2">
    <source>
        <dbReference type="ARBA" id="ARBA00023242"/>
    </source>
</evidence>
<feature type="compositionally biased region" description="Low complexity" evidence="4">
    <location>
        <begin position="420"/>
        <end position="431"/>
    </location>
</feature>
<reference evidence="6 7" key="1">
    <citation type="submission" date="2024-05" db="EMBL/GenBank/DDBJ databases">
        <title>A draft genome resource for the thread blight pathogen Marasmius tenuissimus strain MS-2.</title>
        <authorList>
            <person name="Yulfo-Soto G.E."/>
            <person name="Baruah I.K."/>
            <person name="Amoako-Attah I."/>
            <person name="Bukari Y."/>
            <person name="Meinhardt L.W."/>
            <person name="Bailey B.A."/>
            <person name="Cohen S.P."/>
        </authorList>
    </citation>
    <scope>NUCLEOTIDE SEQUENCE [LARGE SCALE GENOMIC DNA]</scope>
    <source>
        <strain evidence="6 7">MS-2</strain>
    </source>
</reference>
<dbReference type="PANTHER" id="PTHR19980:SF0">
    <property type="entry name" value="CLEAVAGE STIMULATION FACTOR SUBUNIT 3"/>
    <property type="match status" value="1"/>
</dbReference>
<evidence type="ECO:0000256" key="1">
    <source>
        <dbReference type="ARBA" id="ARBA00022737"/>
    </source>
</evidence>
<accession>A0ABR2ZJY0</accession>
<feature type="compositionally biased region" description="Polar residues" evidence="4">
    <location>
        <begin position="410"/>
        <end position="419"/>
    </location>
</feature>
<keyword evidence="3" id="KW-0963">Cytoplasm</keyword>
<proteinExistence type="predicted"/>
<sequence>MDNVYLEVEPFDETPLSQNSDEQQLAEFQPLQQHLQEDPFDTASWKSLVASARESGNTENVRAAYEDLLKQYPHSTSAQIGYIDHFLHDLNAFDEIKALFTRFLKGSCSVDLYRFYATYIRRINTDSRDKQHIRQAYDFALNVVGNDKDSGDIWYDYLVFLKSGQTNSTWEKQQKDDMIRKVLHRAVQIPLINVEELWHELESFENGLSRITAKKLMQDLSPAYIQAKSVLRELIKHTNSLYPSATPLRSGEIPDLFLPMKPSFSAQERQMVGKWKAYLKWEEGNPLELEAKDKGTLISRVQSAYRKAIIKMRFYPEIWFMAYNWMTSVGKSDEAFATLKAGLEANPDSYVLTFELAEALEIKKEYGEVRKLYFNFLATLRAELVALDDAEKARVAAEAASKDDGDESDQNQQMQPTEPSSSQGSNTTGTSKEFEEQRKEYGLAYIMFMRFARRAEGVAAFRAIFLQARRDVFTPWQVHEAGAMTEYHCNGDKDVALRIFERGMTIFGKDRDYVLGYLNFLITVDDRDNARTFFENVISTFEPSDARLLWERWTRYEYQYGDLESVQNLERRLVSVYPNEPPIKLFAQRHMYLDTDAIASRDLGLSLAKKEISPANSLESVIGEPSRNVKRRITGDSNEGGGRTREDRDYTGNKRQRASSPQYSNRRRSLERASRRGVGDREKAKGRESEPARERGKEKEERLILSAEVAWFLTQLPDQQTFSGPIFRTEDLMNLLRGVIIPSSTGIGAAGSSDK</sequence>
<feature type="domain" description="Suppressor of forked" evidence="5">
    <location>
        <begin position="29"/>
        <end position="603"/>
    </location>
</feature>
<feature type="compositionally biased region" description="Basic and acidic residues" evidence="4">
    <location>
        <begin position="668"/>
        <end position="700"/>
    </location>
</feature>
<evidence type="ECO:0000313" key="6">
    <source>
        <dbReference type="EMBL" id="KAL0061986.1"/>
    </source>
</evidence>
<gene>
    <name evidence="6" type="primary">RNA14_2</name>
    <name evidence="6" type="ORF">AAF712_011141</name>
</gene>
<name>A0ABR2ZJY0_9AGAR</name>
<dbReference type="InterPro" id="IPR011990">
    <property type="entry name" value="TPR-like_helical_dom_sf"/>
</dbReference>
<feature type="region of interest" description="Disordered" evidence="4">
    <location>
        <begin position="616"/>
        <end position="700"/>
    </location>
</feature>
<keyword evidence="3" id="KW-0507">mRNA processing</keyword>
<keyword evidence="2 3" id="KW-0539">Nucleus</keyword>
<dbReference type="Proteomes" id="UP001437256">
    <property type="component" value="Unassembled WGS sequence"/>
</dbReference>